<sequence length="164" mass="19040">MSSLGTVEVSASPKEKFREYLATQKMRLTPEREIIVDEVFDNHEHFDAEELSDRLKVSGRKRVSRSTVYRTLESMEAAGLIRKVARPNGSEIWEHDYGYPQHDHLICRKCGNLEEFQNEQIKAILEEIADSMGFFKDGHRLEVFGLCSSCRKAPVRRHRKLDMI</sequence>
<dbReference type="GO" id="GO:0003700">
    <property type="term" value="F:DNA-binding transcription factor activity"/>
    <property type="evidence" value="ECO:0007669"/>
    <property type="project" value="InterPro"/>
</dbReference>
<dbReference type="GO" id="GO:0008270">
    <property type="term" value="F:zinc ion binding"/>
    <property type="evidence" value="ECO:0007669"/>
    <property type="project" value="TreeGrafter"/>
</dbReference>
<evidence type="ECO:0000313" key="14">
    <source>
        <dbReference type="EMBL" id="TWT61921.1"/>
    </source>
</evidence>
<dbReference type="EMBL" id="SJPG01000001">
    <property type="protein sequence ID" value="TWT61921.1"/>
    <property type="molecule type" value="Genomic_DNA"/>
</dbReference>
<feature type="binding site" evidence="13">
    <location>
        <position position="103"/>
    </location>
    <ligand>
        <name>Fe cation</name>
        <dbReference type="ChEBI" id="CHEBI:24875"/>
    </ligand>
</feature>
<organism evidence="14 15">
    <name type="scientific">Rubinisphaera italica</name>
    <dbReference type="NCBI Taxonomy" id="2527969"/>
    <lineage>
        <taxon>Bacteria</taxon>
        <taxon>Pseudomonadati</taxon>
        <taxon>Planctomycetota</taxon>
        <taxon>Planctomycetia</taxon>
        <taxon>Planctomycetales</taxon>
        <taxon>Planctomycetaceae</taxon>
        <taxon>Rubinisphaera</taxon>
    </lineage>
</organism>
<dbReference type="OrthoDB" id="8659436at2"/>
<reference evidence="14 15" key="1">
    <citation type="submission" date="2019-02" db="EMBL/GenBank/DDBJ databases">
        <title>Deep-cultivation of Planctomycetes and their phenomic and genomic characterization uncovers novel biology.</title>
        <authorList>
            <person name="Wiegand S."/>
            <person name="Jogler M."/>
            <person name="Boedeker C."/>
            <person name="Pinto D."/>
            <person name="Vollmers J."/>
            <person name="Rivas-Marin E."/>
            <person name="Kohn T."/>
            <person name="Peeters S.H."/>
            <person name="Heuer A."/>
            <person name="Rast P."/>
            <person name="Oberbeckmann S."/>
            <person name="Bunk B."/>
            <person name="Jeske O."/>
            <person name="Meyerdierks A."/>
            <person name="Storesund J.E."/>
            <person name="Kallscheuer N."/>
            <person name="Luecker S."/>
            <person name="Lage O.M."/>
            <person name="Pohl T."/>
            <person name="Merkel B.J."/>
            <person name="Hornburger P."/>
            <person name="Mueller R.-W."/>
            <person name="Bruemmer F."/>
            <person name="Labrenz M."/>
            <person name="Spormann A.M."/>
            <person name="Op Den Camp H."/>
            <person name="Overmann J."/>
            <person name="Amann R."/>
            <person name="Jetten M.S.M."/>
            <person name="Mascher T."/>
            <person name="Medema M.H."/>
            <person name="Devos D.P."/>
            <person name="Kaster A.-K."/>
            <person name="Ovreas L."/>
            <person name="Rohde M."/>
            <person name="Galperin M.Y."/>
            <person name="Jogler C."/>
        </authorList>
    </citation>
    <scope>NUCLEOTIDE SEQUENCE [LARGE SCALE GENOMIC DNA]</scope>
    <source>
        <strain evidence="14 15">Pan54</strain>
    </source>
</reference>
<dbReference type="GO" id="GO:1900376">
    <property type="term" value="P:regulation of secondary metabolite biosynthetic process"/>
    <property type="evidence" value="ECO:0007669"/>
    <property type="project" value="TreeGrafter"/>
</dbReference>
<dbReference type="Proteomes" id="UP000316095">
    <property type="component" value="Unassembled WGS sequence"/>
</dbReference>
<dbReference type="InterPro" id="IPR043135">
    <property type="entry name" value="Fur_C"/>
</dbReference>
<evidence type="ECO:0000256" key="8">
    <source>
        <dbReference type="ARBA" id="ARBA00022833"/>
    </source>
</evidence>
<keyword evidence="7 12" id="KW-0479">Metal-binding</keyword>
<feature type="binding site" evidence="12">
    <location>
        <position position="110"/>
    </location>
    <ligand>
        <name>Zn(2+)</name>
        <dbReference type="ChEBI" id="CHEBI:29105"/>
    </ligand>
</feature>
<dbReference type="GO" id="GO:0000976">
    <property type="term" value="F:transcription cis-regulatory region binding"/>
    <property type="evidence" value="ECO:0007669"/>
    <property type="project" value="TreeGrafter"/>
</dbReference>
<evidence type="ECO:0000313" key="15">
    <source>
        <dbReference type="Proteomes" id="UP000316095"/>
    </source>
</evidence>
<evidence type="ECO:0000256" key="6">
    <source>
        <dbReference type="ARBA" id="ARBA00022491"/>
    </source>
</evidence>
<evidence type="ECO:0000256" key="9">
    <source>
        <dbReference type="ARBA" id="ARBA00023015"/>
    </source>
</evidence>
<dbReference type="SUPFAM" id="SSF46785">
    <property type="entry name" value="Winged helix' DNA-binding domain"/>
    <property type="match status" value="1"/>
</dbReference>
<dbReference type="RefSeq" id="WP_146503849.1">
    <property type="nucleotide sequence ID" value="NZ_SJPG01000001.1"/>
</dbReference>
<feature type="binding site" evidence="12">
    <location>
        <position position="107"/>
    </location>
    <ligand>
        <name>Zn(2+)</name>
        <dbReference type="ChEBI" id="CHEBI:29105"/>
    </ligand>
</feature>
<dbReference type="InterPro" id="IPR002481">
    <property type="entry name" value="FUR"/>
</dbReference>
<evidence type="ECO:0000256" key="4">
    <source>
        <dbReference type="ARBA" id="ARBA00020910"/>
    </source>
</evidence>
<keyword evidence="5" id="KW-0963">Cytoplasm</keyword>
<proteinExistence type="inferred from homology"/>
<evidence type="ECO:0000256" key="5">
    <source>
        <dbReference type="ARBA" id="ARBA00022490"/>
    </source>
</evidence>
<name>A0A5C5XHQ9_9PLAN</name>
<keyword evidence="10" id="KW-0238">DNA-binding</keyword>
<feature type="binding site" evidence="13">
    <location>
        <position position="139"/>
    </location>
    <ligand>
        <name>Fe cation</name>
        <dbReference type="ChEBI" id="CHEBI:24875"/>
    </ligand>
</feature>
<comment type="caution">
    <text evidence="14">The sequence shown here is derived from an EMBL/GenBank/DDBJ whole genome shotgun (WGS) entry which is preliminary data.</text>
</comment>
<dbReference type="GO" id="GO:0045892">
    <property type="term" value="P:negative regulation of DNA-templated transcription"/>
    <property type="evidence" value="ECO:0007669"/>
    <property type="project" value="TreeGrafter"/>
</dbReference>
<evidence type="ECO:0000256" key="2">
    <source>
        <dbReference type="ARBA" id="ARBA00007957"/>
    </source>
</evidence>
<feature type="binding site" evidence="12">
    <location>
        <position position="147"/>
    </location>
    <ligand>
        <name>Zn(2+)</name>
        <dbReference type="ChEBI" id="CHEBI:29105"/>
    </ligand>
</feature>
<dbReference type="GO" id="GO:0005829">
    <property type="term" value="C:cytosol"/>
    <property type="evidence" value="ECO:0007669"/>
    <property type="project" value="TreeGrafter"/>
</dbReference>
<evidence type="ECO:0000256" key="3">
    <source>
        <dbReference type="ARBA" id="ARBA00011738"/>
    </source>
</evidence>
<comment type="cofactor">
    <cofactor evidence="12">
        <name>Zn(2+)</name>
        <dbReference type="ChEBI" id="CHEBI:29105"/>
    </cofactor>
    <text evidence="12">Binds 1 zinc ion per subunit.</text>
</comment>
<evidence type="ECO:0000256" key="10">
    <source>
        <dbReference type="ARBA" id="ARBA00023125"/>
    </source>
</evidence>
<evidence type="ECO:0000256" key="7">
    <source>
        <dbReference type="ARBA" id="ARBA00022723"/>
    </source>
</evidence>
<keyword evidence="13" id="KW-0408">Iron</keyword>
<keyword evidence="6" id="KW-0678">Repressor</keyword>
<dbReference type="Pfam" id="PF01475">
    <property type="entry name" value="FUR"/>
    <property type="match status" value="1"/>
</dbReference>
<comment type="subcellular location">
    <subcellularLocation>
        <location evidence="1">Cytoplasm</location>
    </subcellularLocation>
</comment>
<dbReference type="InterPro" id="IPR036388">
    <property type="entry name" value="WH-like_DNA-bd_sf"/>
</dbReference>
<protein>
    <recommendedName>
        <fullName evidence="4">Ferric uptake regulation protein</fullName>
    </recommendedName>
</protein>
<feature type="binding site" evidence="12">
    <location>
        <position position="150"/>
    </location>
    <ligand>
        <name>Zn(2+)</name>
        <dbReference type="ChEBI" id="CHEBI:29105"/>
    </ligand>
</feature>
<dbReference type="AlphaFoldDB" id="A0A5C5XHQ9"/>
<dbReference type="CDD" id="cd07153">
    <property type="entry name" value="Fur_like"/>
    <property type="match status" value="1"/>
</dbReference>
<evidence type="ECO:0000256" key="13">
    <source>
        <dbReference type="PIRSR" id="PIRSR602481-2"/>
    </source>
</evidence>
<dbReference type="Gene3D" id="1.10.10.10">
    <property type="entry name" value="Winged helix-like DNA-binding domain superfamily/Winged helix DNA-binding domain"/>
    <property type="match status" value="1"/>
</dbReference>
<dbReference type="Gene3D" id="3.30.1490.190">
    <property type="match status" value="1"/>
</dbReference>
<comment type="subunit">
    <text evidence="3">Homodimer.</text>
</comment>
<keyword evidence="8 12" id="KW-0862">Zinc</keyword>
<dbReference type="InterPro" id="IPR036390">
    <property type="entry name" value="WH_DNA-bd_sf"/>
</dbReference>
<keyword evidence="15" id="KW-1185">Reference proteome</keyword>
<evidence type="ECO:0000256" key="1">
    <source>
        <dbReference type="ARBA" id="ARBA00004496"/>
    </source>
</evidence>
<comment type="cofactor">
    <cofactor evidence="13">
        <name>Mn(2+)</name>
        <dbReference type="ChEBI" id="CHEBI:29035"/>
    </cofactor>
    <cofactor evidence="13">
        <name>Fe(2+)</name>
        <dbReference type="ChEBI" id="CHEBI:29033"/>
    </cofactor>
    <text evidence="13">Binds 1 Mn(2+) or Fe(2+) ion per subunit.</text>
</comment>
<gene>
    <name evidence="14" type="primary">fur</name>
    <name evidence="14" type="ORF">Pan54_26580</name>
</gene>
<dbReference type="PANTHER" id="PTHR33202:SF2">
    <property type="entry name" value="FERRIC UPTAKE REGULATION PROTEIN"/>
    <property type="match status" value="1"/>
</dbReference>
<evidence type="ECO:0000256" key="12">
    <source>
        <dbReference type="PIRSR" id="PIRSR602481-1"/>
    </source>
</evidence>
<evidence type="ECO:0000256" key="11">
    <source>
        <dbReference type="ARBA" id="ARBA00023163"/>
    </source>
</evidence>
<dbReference type="PANTHER" id="PTHR33202">
    <property type="entry name" value="ZINC UPTAKE REGULATION PROTEIN"/>
    <property type="match status" value="1"/>
</dbReference>
<accession>A0A5C5XHQ9</accession>
<comment type="similarity">
    <text evidence="2">Belongs to the Fur family.</text>
</comment>
<keyword evidence="9" id="KW-0805">Transcription regulation</keyword>
<keyword evidence="11" id="KW-0804">Transcription</keyword>